<dbReference type="PANTHER" id="PTHR30624">
    <property type="entry name" value="UNCHARACTERIZED PROTEIN TLDD AND PMBA"/>
    <property type="match status" value="1"/>
</dbReference>
<evidence type="ECO:0000256" key="4">
    <source>
        <dbReference type="ARBA" id="ARBA00023049"/>
    </source>
</evidence>
<dbReference type="Pfam" id="PF19290">
    <property type="entry name" value="PmbA_TldD_2nd"/>
    <property type="match status" value="1"/>
</dbReference>
<feature type="domain" description="Metalloprotease TldD/E central" evidence="7">
    <location>
        <begin position="113"/>
        <end position="205"/>
    </location>
</feature>
<accession>A0A9D1DVX3</accession>
<evidence type="ECO:0000256" key="1">
    <source>
        <dbReference type="ARBA" id="ARBA00005836"/>
    </source>
</evidence>
<dbReference type="Pfam" id="PF01523">
    <property type="entry name" value="PmbA_TldD_1st"/>
    <property type="match status" value="1"/>
</dbReference>
<dbReference type="Pfam" id="PF19289">
    <property type="entry name" value="PmbA_TldD_3rd"/>
    <property type="match status" value="1"/>
</dbReference>
<dbReference type="Gene3D" id="3.30.2290.10">
    <property type="entry name" value="PmbA/TldD superfamily"/>
    <property type="match status" value="1"/>
</dbReference>
<evidence type="ECO:0000259" key="7">
    <source>
        <dbReference type="Pfam" id="PF19290"/>
    </source>
</evidence>
<gene>
    <name evidence="8" type="ORF">IAB37_00065</name>
</gene>
<dbReference type="AlphaFoldDB" id="A0A9D1DVX3"/>
<keyword evidence="4" id="KW-0482">Metalloprotease</keyword>
<feature type="domain" description="Metalloprotease TldD/E N-terminal" evidence="5">
    <location>
        <begin position="22"/>
        <end position="84"/>
    </location>
</feature>
<keyword evidence="3" id="KW-0378">Hydrolase</keyword>
<protein>
    <submittedName>
        <fullName evidence="8">TldD/PmbA family protein</fullName>
    </submittedName>
</protein>
<evidence type="ECO:0000256" key="2">
    <source>
        <dbReference type="ARBA" id="ARBA00022670"/>
    </source>
</evidence>
<dbReference type="EMBL" id="DVHA01000003">
    <property type="protein sequence ID" value="HIR59960.1"/>
    <property type="molecule type" value="Genomic_DNA"/>
</dbReference>
<proteinExistence type="inferred from homology"/>
<comment type="similarity">
    <text evidence="1">Belongs to the peptidase U62 family.</text>
</comment>
<reference evidence="8" key="1">
    <citation type="submission" date="2020-10" db="EMBL/GenBank/DDBJ databases">
        <authorList>
            <person name="Gilroy R."/>
        </authorList>
    </citation>
    <scope>NUCLEOTIDE SEQUENCE</scope>
    <source>
        <strain evidence="8">CHK189-12415</strain>
    </source>
</reference>
<feature type="domain" description="Metalloprotease TldD/E C-terminal" evidence="6">
    <location>
        <begin position="229"/>
        <end position="458"/>
    </location>
</feature>
<evidence type="ECO:0000259" key="5">
    <source>
        <dbReference type="Pfam" id="PF01523"/>
    </source>
</evidence>
<dbReference type="InterPro" id="IPR002510">
    <property type="entry name" value="Metalloprtase-TldD/E_N"/>
</dbReference>
<dbReference type="Proteomes" id="UP000824241">
    <property type="component" value="Unassembled WGS sequence"/>
</dbReference>
<keyword evidence="2" id="KW-0645">Protease</keyword>
<dbReference type="SUPFAM" id="SSF111283">
    <property type="entry name" value="Putative modulator of DNA gyrase, PmbA/TldD"/>
    <property type="match status" value="1"/>
</dbReference>
<evidence type="ECO:0000313" key="8">
    <source>
        <dbReference type="EMBL" id="HIR59960.1"/>
    </source>
</evidence>
<evidence type="ECO:0000256" key="3">
    <source>
        <dbReference type="ARBA" id="ARBA00022801"/>
    </source>
</evidence>
<dbReference type="InterPro" id="IPR045570">
    <property type="entry name" value="Metalloprtase-TldD/E_cen_dom"/>
</dbReference>
<dbReference type="GO" id="GO:0006508">
    <property type="term" value="P:proteolysis"/>
    <property type="evidence" value="ECO:0007669"/>
    <property type="project" value="UniProtKB-KW"/>
</dbReference>
<dbReference type="InterPro" id="IPR036059">
    <property type="entry name" value="TldD/PmbA_sf"/>
</dbReference>
<evidence type="ECO:0000313" key="9">
    <source>
        <dbReference type="Proteomes" id="UP000824241"/>
    </source>
</evidence>
<dbReference type="InterPro" id="IPR045569">
    <property type="entry name" value="Metalloprtase-TldD/E_C"/>
</dbReference>
<dbReference type="PANTHER" id="PTHR30624:SF4">
    <property type="entry name" value="METALLOPROTEASE TLDD"/>
    <property type="match status" value="1"/>
</dbReference>
<organism evidence="8 9">
    <name type="scientific">Candidatus Faecivivens stercoravium</name>
    <dbReference type="NCBI Taxonomy" id="2840803"/>
    <lineage>
        <taxon>Bacteria</taxon>
        <taxon>Bacillati</taxon>
        <taxon>Bacillota</taxon>
        <taxon>Clostridia</taxon>
        <taxon>Eubacteriales</taxon>
        <taxon>Oscillospiraceae</taxon>
        <taxon>Oscillospiraceae incertae sedis</taxon>
        <taxon>Candidatus Faecivivens</taxon>
    </lineage>
</organism>
<dbReference type="GO" id="GO:0008237">
    <property type="term" value="F:metallopeptidase activity"/>
    <property type="evidence" value="ECO:0007669"/>
    <property type="project" value="UniProtKB-KW"/>
</dbReference>
<dbReference type="InterPro" id="IPR051463">
    <property type="entry name" value="Peptidase_U62_metallo"/>
</dbReference>
<reference evidence="8" key="2">
    <citation type="journal article" date="2021" name="PeerJ">
        <title>Extensive microbial diversity within the chicken gut microbiome revealed by metagenomics and culture.</title>
        <authorList>
            <person name="Gilroy R."/>
            <person name="Ravi A."/>
            <person name="Getino M."/>
            <person name="Pursley I."/>
            <person name="Horton D.L."/>
            <person name="Alikhan N.F."/>
            <person name="Baker D."/>
            <person name="Gharbi K."/>
            <person name="Hall N."/>
            <person name="Watson M."/>
            <person name="Adriaenssens E.M."/>
            <person name="Foster-Nyarko E."/>
            <person name="Jarju S."/>
            <person name="Secka A."/>
            <person name="Antonio M."/>
            <person name="Oren A."/>
            <person name="Chaudhuri R.R."/>
            <person name="La Ragione R."/>
            <person name="Hildebrand F."/>
            <person name="Pallen M.J."/>
        </authorList>
    </citation>
    <scope>NUCLEOTIDE SEQUENCE</scope>
    <source>
        <strain evidence="8">CHK189-12415</strain>
    </source>
</reference>
<evidence type="ECO:0000259" key="6">
    <source>
        <dbReference type="Pfam" id="PF19289"/>
    </source>
</evidence>
<dbReference type="GO" id="GO:0005829">
    <property type="term" value="C:cytosol"/>
    <property type="evidence" value="ECO:0007669"/>
    <property type="project" value="TreeGrafter"/>
</dbReference>
<comment type="caution">
    <text evidence="8">The sequence shown here is derived from an EMBL/GenBank/DDBJ whole genome shotgun (WGS) entry which is preliminary data.</text>
</comment>
<dbReference type="InterPro" id="IPR035068">
    <property type="entry name" value="TldD/PmbA_N"/>
</dbReference>
<name>A0A9D1DVX3_9FIRM</name>
<sequence length="461" mass="49232">MLTENELRQVLDKAVSTGGDFAELYWEDKEEHNIDFSGGKPGRVTAVRTVGAGIHLMAGTKSVYVCTNDLTLPALMRAAGQAASLLGASDGQAANRPFTRQAVPTPNPVRVAPGSVDTARKIALLREVDGSVTGVSGLRAMNVGYFDTDQHVTILNTDGLYTEDRRTASRLRMSATMEGPDGRLLSRWSDFTKPQGFEAFDDLGAAETFAKNFLDRLALSLKAEPIRSCTVPVVLEAGACGTLWHECCGHPLEAVAIASGSSEFCGLLGQKVASDKVTLVDDGSIPGLYGSEAVDDEGHPTQKNILIENGVLKGYLCDRLNGRRLGLPSTGSGRRQDYTYAPLSRMTNTYLAAGTDDEEEMIRDIDRGLFVTGVGGGSGGREFSIEVTEGWWIENGRLIHPVSGLTLNGKGPDVIKRVDRVGSKMAYDYGGFCGAGSGLIPTTAFQPRMRITEMAIGGTAE</sequence>